<sequence>MGKEKQREMAWSSLICIVSVLSCLGSLELKLLEISEENERVYGKLPEAIMDIDMKQYGLMEKLDEIHSKVKKLKMDWKLLQTLILFLCARKWYNDDVSSEPGQKNHQASHKYFLFHLHNSVKRYALDLQTVSRRLEKYGFSYTEQKAFRFEFSFQEEISLSYILCQIVYCYIVRQLGEMNLWLSSTPC</sequence>
<evidence type="ECO:0000313" key="2">
    <source>
        <dbReference type="Proteomes" id="UP001630127"/>
    </source>
</evidence>
<dbReference type="AlphaFoldDB" id="A0ABD2ZKD0"/>
<comment type="caution">
    <text evidence="1">The sequence shown here is derived from an EMBL/GenBank/DDBJ whole genome shotgun (WGS) entry which is preliminary data.</text>
</comment>
<evidence type="ECO:0000313" key="1">
    <source>
        <dbReference type="EMBL" id="KAL3518700.1"/>
    </source>
</evidence>
<dbReference type="EMBL" id="JBJUIK010000009">
    <property type="protein sequence ID" value="KAL3518700.1"/>
    <property type="molecule type" value="Genomic_DNA"/>
</dbReference>
<reference evidence="1 2" key="1">
    <citation type="submission" date="2024-11" db="EMBL/GenBank/DDBJ databases">
        <title>A near-complete genome assembly of Cinchona calisaya.</title>
        <authorList>
            <person name="Lian D.C."/>
            <person name="Zhao X.W."/>
            <person name="Wei L."/>
        </authorList>
    </citation>
    <scope>NUCLEOTIDE SEQUENCE [LARGE SCALE GENOMIC DNA]</scope>
    <source>
        <tissue evidence="1">Nenye</tissue>
    </source>
</reference>
<proteinExistence type="predicted"/>
<organism evidence="1 2">
    <name type="scientific">Cinchona calisaya</name>
    <dbReference type="NCBI Taxonomy" id="153742"/>
    <lineage>
        <taxon>Eukaryota</taxon>
        <taxon>Viridiplantae</taxon>
        <taxon>Streptophyta</taxon>
        <taxon>Embryophyta</taxon>
        <taxon>Tracheophyta</taxon>
        <taxon>Spermatophyta</taxon>
        <taxon>Magnoliopsida</taxon>
        <taxon>eudicotyledons</taxon>
        <taxon>Gunneridae</taxon>
        <taxon>Pentapetalae</taxon>
        <taxon>asterids</taxon>
        <taxon>lamiids</taxon>
        <taxon>Gentianales</taxon>
        <taxon>Rubiaceae</taxon>
        <taxon>Cinchonoideae</taxon>
        <taxon>Cinchoneae</taxon>
        <taxon>Cinchona</taxon>
    </lineage>
</organism>
<protein>
    <submittedName>
        <fullName evidence="1">Uncharacterized protein</fullName>
    </submittedName>
</protein>
<keyword evidence="2" id="KW-1185">Reference proteome</keyword>
<dbReference type="PROSITE" id="PS51257">
    <property type="entry name" value="PROKAR_LIPOPROTEIN"/>
    <property type="match status" value="1"/>
</dbReference>
<gene>
    <name evidence="1" type="ORF">ACH5RR_021289</name>
</gene>
<accession>A0ABD2ZKD0</accession>
<dbReference type="Proteomes" id="UP001630127">
    <property type="component" value="Unassembled WGS sequence"/>
</dbReference>
<name>A0ABD2ZKD0_9GENT</name>